<sequence length="288" mass="30210">MLTAGAAHAATGDDIFGSVDDDGLQTSGLGKGELNKLGSKTHNAANASSTPPWYQYGSSSFCSNTPPGASGGSDPSCTAEFAVCNPTGASGGASGPAVRVWQREVDRTGQPIAGAAWREIGWTCLSSLVPGATNVLTMQMILNEFHDTVFAKPTASIQPVGLKTLVNLPTYYELKWPEAGFEPGEADTTTLVGRRVEIEPVFVSATYIYGDGEASGPVESLGGPYPTGDVIHTYRQRMIAPVQINVTYSGRFRVDGGAWIDIPDTVTIEGTASNLEVAEAKARLYNNG</sequence>
<gene>
    <name evidence="1" type="ORF">N803_05915</name>
</gene>
<proteinExistence type="predicted"/>
<dbReference type="EMBL" id="AVPK01000012">
    <property type="protein sequence ID" value="KGN36339.1"/>
    <property type="molecule type" value="Genomic_DNA"/>
</dbReference>
<reference evidence="1 2" key="1">
    <citation type="submission" date="2013-08" db="EMBL/GenBank/DDBJ databases">
        <title>The genome sequence of Knoellia subterranea.</title>
        <authorList>
            <person name="Zhu W."/>
            <person name="Wang G."/>
        </authorList>
    </citation>
    <scope>NUCLEOTIDE SEQUENCE [LARGE SCALE GENOMIC DNA]</scope>
    <source>
        <strain evidence="1 2">KCTC 19937</strain>
    </source>
</reference>
<name>A0A0A0JHW5_9MICO</name>
<keyword evidence="2" id="KW-1185">Reference proteome</keyword>
<dbReference type="eggNOG" id="ENOG5032ZQT">
    <property type="taxonomic scope" value="Bacteria"/>
</dbReference>
<dbReference type="Proteomes" id="UP000030011">
    <property type="component" value="Unassembled WGS sequence"/>
</dbReference>
<protein>
    <recommendedName>
        <fullName evidence="3">PKD domain-containing protein</fullName>
    </recommendedName>
</protein>
<accession>A0A0A0JHW5</accession>
<evidence type="ECO:0008006" key="3">
    <source>
        <dbReference type="Google" id="ProtNLM"/>
    </source>
</evidence>
<comment type="caution">
    <text evidence="1">The sequence shown here is derived from an EMBL/GenBank/DDBJ whole genome shotgun (WGS) entry which is preliminary data.</text>
</comment>
<organism evidence="1 2">
    <name type="scientific">Knoellia subterranea KCTC 19937</name>
    <dbReference type="NCBI Taxonomy" id="1385521"/>
    <lineage>
        <taxon>Bacteria</taxon>
        <taxon>Bacillati</taxon>
        <taxon>Actinomycetota</taxon>
        <taxon>Actinomycetes</taxon>
        <taxon>Micrococcales</taxon>
        <taxon>Intrasporangiaceae</taxon>
        <taxon>Knoellia</taxon>
    </lineage>
</organism>
<evidence type="ECO:0000313" key="1">
    <source>
        <dbReference type="EMBL" id="KGN36339.1"/>
    </source>
</evidence>
<dbReference type="AlphaFoldDB" id="A0A0A0JHW5"/>
<dbReference type="STRING" id="1385521.N803_05915"/>
<evidence type="ECO:0000313" key="2">
    <source>
        <dbReference type="Proteomes" id="UP000030011"/>
    </source>
</evidence>